<comment type="caution">
    <text evidence="8">The sequence shown here is derived from an EMBL/GenBank/DDBJ whole genome shotgun (WGS) entry which is preliminary data.</text>
</comment>
<evidence type="ECO:0000256" key="6">
    <source>
        <dbReference type="SAM" id="Phobius"/>
    </source>
</evidence>
<dbReference type="RefSeq" id="WP_270074910.1">
    <property type="nucleotide sequence ID" value="NZ_JAJAQC010000069.1"/>
</dbReference>
<protein>
    <submittedName>
        <fullName evidence="8">RDD family protein</fullName>
    </submittedName>
</protein>
<keyword evidence="5 6" id="KW-0472">Membrane</keyword>
<feature type="domain" description="RDD" evidence="7">
    <location>
        <begin position="30"/>
        <end position="143"/>
    </location>
</feature>
<feature type="transmembrane region" description="Helical" evidence="6">
    <location>
        <begin position="37"/>
        <end position="58"/>
    </location>
</feature>
<evidence type="ECO:0000256" key="1">
    <source>
        <dbReference type="ARBA" id="ARBA00004651"/>
    </source>
</evidence>
<evidence type="ECO:0000313" key="9">
    <source>
        <dbReference type="Proteomes" id="UP001140076"/>
    </source>
</evidence>
<organism evidence="8 9">
    <name type="scientific">Streptomonospora mangrovi</name>
    <dbReference type="NCBI Taxonomy" id="2883123"/>
    <lineage>
        <taxon>Bacteria</taxon>
        <taxon>Bacillati</taxon>
        <taxon>Actinomycetota</taxon>
        <taxon>Actinomycetes</taxon>
        <taxon>Streptosporangiales</taxon>
        <taxon>Nocardiopsidaceae</taxon>
        <taxon>Streptomonospora</taxon>
    </lineage>
</organism>
<keyword evidence="9" id="KW-1185">Reference proteome</keyword>
<keyword evidence="4 6" id="KW-1133">Transmembrane helix</keyword>
<dbReference type="InterPro" id="IPR016795">
    <property type="entry name" value="UCP021697"/>
</dbReference>
<feature type="transmembrane region" description="Helical" evidence="6">
    <location>
        <begin position="108"/>
        <end position="130"/>
    </location>
</feature>
<dbReference type="InterPro" id="IPR051791">
    <property type="entry name" value="Pra-immunoreactive"/>
</dbReference>
<evidence type="ECO:0000256" key="2">
    <source>
        <dbReference type="ARBA" id="ARBA00022475"/>
    </source>
</evidence>
<dbReference type="EMBL" id="JAJAQC010000069">
    <property type="protein sequence ID" value="MDA0567665.1"/>
    <property type="molecule type" value="Genomic_DNA"/>
</dbReference>
<dbReference type="Proteomes" id="UP001140076">
    <property type="component" value="Unassembled WGS sequence"/>
</dbReference>
<gene>
    <name evidence="8" type="ORF">LG943_25565</name>
</gene>
<accession>A0A9X3NVI6</accession>
<dbReference type="InterPro" id="IPR010432">
    <property type="entry name" value="RDD"/>
</dbReference>
<name>A0A9X3NVI6_9ACTN</name>
<feature type="transmembrane region" description="Helical" evidence="6">
    <location>
        <begin position="70"/>
        <end position="88"/>
    </location>
</feature>
<keyword evidence="2" id="KW-1003">Cell membrane</keyword>
<dbReference type="PANTHER" id="PTHR36115">
    <property type="entry name" value="PROLINE-RICH ANTIGEN HOMOLOG-RELATED"/>
    <property type="match status" value="1"/>
</dbReference>
<reference evidence="8" key="1">
    <citation type="submission" date="2021-10" db="EMBL/GenBank/DDBJ databases">
        <title>Streptomonospora sp. nov., isolated from mangrove soil.</title>
        <authorList>
            <person name="Chen X."/>
            <person name="Ge X."/>
            <person name="Liu W."/>
        </authorList>
    </citation>
    <scope>NUCLEOTIDE SEQUENCE</scope>
    <source>
        <strain evidence="8">S1-112</strain>
    </source>
</reference>
<dbReference type="GO" id="GO:0005886">
    <property type="term" value="C:plasma membrane"/>
    <property type="evidence" value="ECO:0007669"/>
    <property type="project" value="UniProtKB-SubCell"/>
</dbReference>
<dbReference type="Pfam" id="PF06271">
    <property type="entry name" value="RDD"/>
    <property type="match status" value="1"/>
</dbReference>
<proteinExistence type="predicted"/>
<sequence length="149" mass="15677">MGDTTGAPQDAQFRYRGNRLGMPEHGPGSVPGVGRRLLGLLLDWLLCLLVASALAGGAPGDPAASATASWLALLVFAIYSIALLTLFGTTLGKRIAGVEVAATGDRPLPWPVAMAVRTLLLCLVIPAVVYDRDHRGLHDRVAGTITRRL</sequence>
<evidence type="ECO:0000256" key="4">
    <source>
        <dbReference type="ARBA" id="ARBA00022989"/>
    </source>
</evidence>
<dbReference type="PANTHER" id="PTHR36115:SF6">
    <property type="entry name" value="PROLINE-RICH ANTIGEN HOMOLOG"/>
    <property type="match status" value="1"/>
</dbReference>
<evidence type="ECO:0000256" key="5">
    <source>
        <dbReference type="ARBA" id="ARBA00023136"/>
    </source>
</evidence>
<evidence type="ECO:0000259" key="7">
    <source>
        <dbReference type="Pfam" id="PF06271"/>
    </source>
</evidence>
<dbReference type="AlphaFoldDB" id="A0A9X3NVI6"/>
<evidence type="ECO:0000256" key="3">
    <source>
        <dbReference type="ARBA" id="ARBA00022692"/>
    </source>
</evidence>
<keyword evidence="3 6" id="KW-0812">Transmembrane</keyword>
<comment type="subcellular location">
    <subcellularLocation>
        <location evidence="1">Cell membrane</location>
        <topology evidence="1">Multi-pass membrane protein</topology>
    </subcellularLocation>
</comment>
<dbReference type="PIRSF" id="PIRSF021697">
    <property type="entry name" value="UCP021697"/>
    <property type="match status" value="1"/>
</dbReference>
<evidence type="ECO:0000313" key="8">
    <source>
        <dbReference type="EMBL" id="MDA0567665.1"/>
    </source>
</evidence>